<reference evidence="8 9" key="1">
    <citation type="submission" date="2011-09" db="EMBL/GenBank/DDBJ databases">
        <authorList>
            <consortium name="US DOE Joint Genome Institute (JGI-PGF)"/>
            <person name="Lucas S."/>
            <person name="Han J."/>
            <person name="Lapidus A."/>
            <person name="Cheng J.-F."/>
            <person name="Goodwin L."/>
            <person name="Pitluck S."/>
            <person name="Peters L."/>
            <person name="Land M.L."/>
            <person name="Hauser L."/>
            <person name="Brambilla E."/>
            <person name="Klenk H.-P."/>
            <person name="Woyke T.J."/>
        </authorList>
    </citation>
    <scope>NUCLEOTIDE SEQUENCE [LARGE SCALE GENOMIC DNA]</scope>
    <source>
        <strain evidence="8 9">K62</strain>
    </source>
</reference>
<dbReference type="RefSeq" id="WP_005465335.1">
    <property type="nucleotide sequence ID" value="NZ_CM001484.1"/>
</dbReference>
<evidence type="ECO:0000256" key="3">
    <source>
        <dbReference type="ARBA" id="ARBA00022692"/>
    </source>
</evidence>
<comment type="subcellular location">
    <subcellularLocation>
        <location evidence="1">Cell membrane</location>
        <topology evidence="1">Multi-pass membrane protein</topology>
    </subcellularLocation>
</comment>
<reference evidence="9" key="2">
    <citation type="submission" date="2012-01" db="EMBL/GenBank/DDBJ databases">
        <title>Noncontiguous Finished sequence of chromosome of Saccharomonospora glauca K62.</title>
        <authorList>
            <consortium name="US DOE Joint Genome Institute"/>
            <person name="Lucas S."/>
            <person name="Han J."/>
            <person name="Lapidus A."/>
            <person name="Cheng J.-F."/>
            <person name="Goodwin L."/>
            <person name="Pitluck S."/>
            <person name="Peters L."/>
            <person name="Mikhailova N."/>
            <person name="Held B."/>
            <person name="Detter J.C."/>
            <person name="Han C."/>
            <person name="Tapia R."/>
            <person name="Land M."/>
            <person name="Hauser L."/>
            <person name="Kyrpides N."/>
            <person name="Ivanova N."/>
            <person name="Pagani I."/>
            <person name="Brambilla E.-M."/>
            <person name="Klenk H.-P."/>
            <person name="Woyke T."/>
        </authorList>
    </citation>
    <scope>NUCLEOTIDE SEQUENCE [LARGE SCALE GENOMIC DNA]</scope>
    <source>
        <strain evidence="9">K62</strain>
    </source>
</reference>
<dbReference type="GO" id="GO:0005886">
    <property type="term" value="C:plasma membrane"/>
    <property type="evidence" value="ECO:0007669"/>
    <property type="project" value="UniProtKB-SubCell"/>
</dbReference>
<accession>I1D3Y5</accession>
<dbReference type="PANTHER" id="PTHR40077:SF2">
    <property type="entry name" value="MEMBRANE PROTEIN"/>
    <property type="match status" value="1"/>
</dbReference>
<evidence type="ECO:0000256" key="1">
    <source>
        <dbReference type="ARBA" id="ARBA00004651"/>
    </source>
</evidence>
<evidence type="ECO:0000256" key="6">
    <source>
        <dbReference type="SAM" id="Phobius"/>
    </source>
</evidence>
<organism evidence="8 9">
    <name type="scientific">Saccharomonospora glauca K62</name>
    <dbReference type="NCBI Taxonomy" id="928724"/>
    <lineage>
        <taxon>Bacteria</taxon>
        <taxon>Bacillati</taxon>
        <taxon>Actinomycetota</taxon>
        <taxon>Actinomycetes</taxon>
        <taxon>Pseudonocardiales</taxon>
        <taxon>Pseudonocardiaceae</taxon>
        <taxon>Saccharomonospora</taxon>
    </lineage>
</organism>
<keyword evidence="5 6" id="KW-0472">Membrane</keyword>
<keyword evidence="2" id="KW-1003">Cell membrane</keyword>
<evidence type="ECO:0000259" key="7">
    <source>
        <dbReference type="Pfam" id="PF12823"/>
    </source>
</evidence>
<dbReference type="STRING" id="928724.SacglDRAFT_02774"/>
<dbReference type="Pfam" id="PF12823">
    <property type="entry name" value="DUF3817"/>
    <property type="match status" value="1"/>
</dbReference>
<dbReference type="eggNOG" id="ENOG50330UF">
    <property type="taxonomic scope" value="Bacteria"/>
</dbReference>
<dbReference type="EMBL" id="CM001484">
    <property type="protein sequence ID" value="EIE99659.1"/>
    <property type="molecule type" value="Genomic_DNA"/>
</dbReference>
<keyword evidence="4 6" id="KW-1133">Transmembrane helix</keyword>
<dbReference type="InterPro" id="IPR023845">
    <property type="entry name" value="DUF3817_TM"/>
</dbReference>
<feature type="transmembrane region" description="Helical" evidence="6">
    <location>
        <begin position="58"/>
        <end position="75"/>
    </location>
</feature>
<keyword evidence="9" id="KW-1185">Reference proteome</keyword>
<evidence type="ECO:0000256" key="5">
    <source>
        <dbReference type="ARBA" id="ARBA00023136"/>
    </source>
</evidence>
<dbReference type="PANTHER" id="PTHR40077">
    <property type="entry name" value="MEMBRANE PROTEIN-RELATED"/>
    <property type="match status" value="1"/>
</dbReference>
<evidence type="ECO:0000256" key="2">
    <source>
        <dbReference type="ARBA" id="ARBA00022475"/>
    </source>
</evidence>
<feature type="transmembrane region" description="Helical" evidence="6">
    <location>
        <begin position="24"/>
        <end position="46"/>
    </location>
</feature>
<evidence type="ECO:0000256" key="4">
    <source>
        <dbReference type="ARBA" id="ARBA00022989"/>
    </source>
</evidence>
<dbReference type="AlphaFoldDB" id="I1D3Y5"/>
<dbReference type="NCBIfam" id="TIGR03954">
    <property type="entry name" value="integ_memb_HG"/>
    <property type="match status" value="1"/>
</dbReference>
<name>I1D3Y5_9PSEU</name>
<gene>
    <name evidence="8" type="ORF">SacglDRAFT_02774</name>
</gene>
<evidence type="ECO:0000313" key="8">
    <source>
        <dbReference type="EMBL" id="EIE99659.1"/>
    </source>
</evidence>
<sequence length="114" mass="12474">MVTTARDETTTKADLSKPLRRFRIAAFVTGLGLLGLVVVMVIRYGFDNPTPSAVYSPIHGVIYMVYLVLAVDLALKARWSVKGTIGVLLAGCVPFFSFVAERAVTRRVSEGRKL</sequence>
<proteinExistence type="predicted"/>
<evidence type="ECO:0000313" key="9">
    <source>
        <dbReference type="Proteomes" id="UP000005087"/>
    </source>
</evidence>
<dbReference type="OrthoDB" id="9342687at2"/>
<protein>
    <submittedName>
        <fullName evidence="8">Integral membrane protein</fullName>
    </submittedName>
</protein>
<keyword evidence="3 6" id="KW-0812">Transmembrane</keyword>
<feature type="domain" description="DUF3817" evidence="7">
    <location>
        <begin position="19"/>
        <end position="106"/>
    </location>
</feature>
<dbReference type="HOGENOM" id="CLU_120964_1_3_11"/>
<dbReference type="Proteomes" id="UP000005087">
    <property type="component" value="Chromosome"/>
</dbReference>